<gene>
    <name evidence="2" type="ORF">QBC38DRAFT_493242</name>
</gene>
<reference evidence="2" key="1">
    <citation type="journal article" date="2023" name="Mol. Phylogenet. Evol.">
        <title>Genome-scale phylogeny and comparative genomics of the fungal order Sordariales.</title>
        <authorList>
            <person name="Hensen N."/>
            <person name="Bonometti L."/>
            <person name="Westerberg I."/>
            <person name="Brannstrom I.O."/>
            <person name="Guillou S."/>
            <person name="Cros-Aarteil S."/>
            <person name="Calhoun S."/>
            <person name="Haridas S."/>
            <person name="Kuo A."/>
            <person name="Mondo S."/>
            <person name="Pangilinan J."/>
            <person name="Riley R."/>
            <person name="LaButti K."/>
            <person name="Andreopoulos B."/>
            <person name="Lipzen A."/>
            <person name="Chen C."/>
            <person name="Yan M."/>
            <person name="Daum C."/>
            <person name="Ng V."/>
            <person name="Clum A."/>
            <person name="Steindorff A."/>
            <person name="Ohm R.A."/>
            <person name="Martin F."/>
            <person name="Silar P."/>
            <person name="Natvig D.O."/>
            <person name="Lalanne C."/>
            <person name="Gautier V."/>
            <person name="Ament-Velasquez S.L."/>
            <person name="Kruys A."/>
            <person name="Hutchinson M.I."/>
            <person name="Powell A.J."/>
            <person name="Barry K."/>
            <person name="Miller A.N."/>
            <person name="Grigoriev I.V."/>
            <person name="Debuchy R."/>
            <person name="Gladieux P."/>
            <person name="Hiltunen Thoren M."/>
            <person name="Johannesson H."/>
        </authorList>
    </citation>
    <scope>NUCLEOTIDE SEQUENCE</scope>
    <source>
        <strain evidence="2">CBS 990.96</strain>
    </source>
</reference>
<organism evidence="2 3">
    <name type="scientific">Podospora fimiseda</name>
    <dbReference type="NCBI Taxonomy" id="252190"/>
    <lineage>
        <taxon>Eukaryota</taxon>
        <taxon>Fungi</taxon>
        <taxon>Dikarya</taxon>
        <taxon>Ascomycota</taxon>
        <taxon>Pezizomycotina</taxon>
        <taxon>Sordariomycetes</taxon>
        <taxon>Sordariomycetidae</taxon>
        <taxon>Sordariales</taxon>
        <taxon>Podosporaceae</taxon>
        <taxon>Podospora</taxon>
    </lineage>
</organism>
<evidence type="ECO:0000313" key="2">
    <source>
        <dbReference type="EMBL" id="KAK4220872.1"/>
    </source>
</evidence>
<reference evidence="2" key="2">
    <citation type="submission" date="2023-05" db="EMBL/GenBank/DDBJ databases">
        <authorList>
            <consortium name="Lawrence Berkeley National Laboratory"/>
            <person name="Steindorff A."/>
            <person name="Hensen N."/>
            <person name="Bonometti L."/>
            <person name="Westerberg I."/>
            <person name="Brannstrom I.O."/>
            <person name="Guillou S."/>
            <person name="Cros-Aarteil S."/>
            <person name="Calhoun S."/>
            <person name="Haridas S."/>
            <person name="Kuo A."/>
            <person name="Mondo S."/>
            <person name="Pangilinan J."/>
            <person name="Riley R."/>
            <person name="Labutti K."/>
            <person name="Andreopoulos B."/>
            <person name="Lipzen A."/>
            <person name="Chen C."/>
            <person name="Yanf M."/>
            <person name="Daum C."/>
            <person name="Ng V."/>
            <person name="Clum A."/>
            <person name="Ohm R."/>
            <person name="Martin F."/>
            <person name="Silar P."/>
            <person name="Natvig D."/>
            <person name="Lalanne C."/>
            <person name="Gautier V."/>
            <person name="Ament-Velasquez S.L."/>
            <person name="Kruys A."/>
            <person name="Hutchinson M.I."/>
            <person name="Powell A.J."/>
            <person name="Barry K."/>
            <person name="Miller A.N."/>
            <person name="Grigoriev I.V."/>
            <person name="Debuchy R."/>
            <person name="Gladieux P."/>
            <person name="Thoren M.H."/>
            <person name="Johannesson H."/>
        </authorList>
    </citation>
    <scope>NUCLEOTIDE SEQUENCE</scope>
    <source>
        <strain evidence="2">CBS 990.96</strain>
    </source>
</reference>
<dbReference type="EMBL" id="MU865623">
    <property type="protein sequence ID" value="KAK4220872.1"/>
    <property type="molecule type" value="Genomic_DNA"/>
</dbReference>
<protein>
    <submittedName>
        <fullName evidence="2">Uncharacterized protein</fullName>
    </submittedName>
</protein>
<comment type="caution">
    <text evidence="2">The sequence shown here is derived from an EMBL/GenBank/DDBJ whole genome shotgun (WGS) entry which is preliminary data.</text>
</comment>
<keyword evidence="3" id="KW-1185">Reference proteome</keyword>
<dbReference type="AlphaFoldDB" id="A0AAN6YR57"/>
<evidence type="ECO:0000313" key="3">
    <source>
        <dbReference type="Proteomes" id="UP001301958"/>
    </source>
</evidence>
<accession>A0AAN6YR57</accession>
<name>A0AAN6YR57_9PEZI</name>
<feature type="compositionally biased region" description="Basic residues" evidence="1">
    <location>
        <begin position="1"/>
        <end position="19"/>
    </location>
</feature>
<dbReference type="Proteomes" id="UP001301958">
    <property type="component" value="Unassembled WGS sequence"/>
</dbReference>
<feature type="region of interest" description="Disordered" evidence="1">
    <location>
        <begin position="341"/>
        <end position="394"/>
    </location>
</feature>
<feature type="region of interest" description="Disordered" evidence="1">
    <location>
        <begin position="1"/>
        <end position="28"/>
    </location>
</feature>
<evidence type="ECO:0000256" key="1">
    <source>
        <dbReference type="SAM" id="MobiDB-lite"/>
    </source>
</evidence>
<proteinExistence type="predicted"/>
<feature type="compositionally biased region" description="Acidic residues" evidence="1">
    <location>
        <begin position="349"/>
        <end position="382"/>
    </location>
</feature>
<sequence>MAKKKRNNKGKKKAKQHGRGSKDAQRSTAVNEQIGSLLYQRLPQEIRDDIWCQLFSSTRFTFGDRPTGRIKPAPNGLAMLRTCRRAWHEIGDSWLRYVLFCFDDTNTMLDKLTRLPIDTLSKLRHMRIRGDTLMLNYPEDDVYYRLVSVFKLLPGLCLDQLTVLSGRGHQVSYDTLGGLIKDGNGWKTLRYICFSSAVLGYPSDWDDLPRYWRKPQPSDWQAVMEARDGVESNPSVTVYRAKTPGHYGSILDPSTRVKFEQKPHRDHNLERPQDFPADVELMNGDEKNKELMVVVKRGSGVRYIEEEDSPMLETDIRYDTDGKSWKQIRKKYIFRWSDSKDDDWKFSDDESESDQSESDESESDEYESNDAVEEDAYQDVDEYTWTPLHFNPNP</sequence>